<reference evidence="1 2" key="1">
    <citation type="submission" date="2020-09" db="EMBL/GenBank/DDBJ databases">
        <title>Dyella sp. 7MK23 isolated from forest soil.</title>
        <authorList>
            <person name="Fu J."/>
        </authorList>
    </citation>
    <scope>NUCLEOTIDE SEQUENCE [LARGE SCALE GENOMIC DNA]</scope>
    <source>
        <strain evidence="1 2">7MK23</strain>
    </source>
</reference>
<organism evidence="1 2">
    <name type="scientific">Dyella acidiphila</name>
    <dbReference type="NCBI Taxonomy" id="2775866"/>
    <lineage>
        <taxon>Bacteria</taxon>
        <taxon>Pseudomonadati</taxon>
        <taxon>Pseudomonadota</taxon>
        <taxon>Gammaproteobacteria</taxon>
        <taxon>Lysobacterales</taxon>
        <taxon>Rhodanobacteraceae</taxon>
        <taxon>Dyella</taxon>
    </lineage>
</organism>
<sequence length="50" mass="5080">MNFETMMLRSLFGACVLVCGLALVSMVSAKSVPAQLAAHAPIATATVVTG</sequence>
<dbReference type="Proteomes" id="UP000651010">
    <property type="component" value="Unassembled WGS sequence"/>
</dbReference>
<accession>A0ABR9G6E7</accession>
<comment type="caution">
    <text evidence="1">The sequence shown here is derived from an EMBL/GenBank/DDBJ whole genome shotgun (WGS) entry which is preliminary data.</text>
</comment>
<dbReference type="EMBL" id="JACZZA010000001">
    <property type="protein sequence ID" value="MBE1159582.1"/>
    <property type="molecule type" value="Genomic_DNA"/>
</dbReference>
<name>A0ABR9G6E7_9GAMM</name>
<evidence type="ECO:0000313" key="2">
    <source>
        <dbReference type="Proteomes" id="UP000651010"/>
    </source>
</evidence>
<keyword evidence="2" id="KW-1185">Reference proteome</keyword>
<proteinExistence type="predicted"/>
<dbReference type="RefSeq" id="WP_192554400.1">
    <property type="nucleotide sequence ID" value="NZ_JACZZA010000001.1"/>
</dbReference>
<gene>
    <name evidence="1" type="ORF">IGX34_04235</name>
</gene>
<evidence type="ECO:0000313" key="1">
    <source>
        <dbReference type="EMBL" id="MBE1159582.1"/>
    </source>
</evidence>
<protein>
    <submittedName>
        <fullName evidence="1">Uncharacterized protein</fullName>
    </submittedName>
</protein>